<feature type="domain" description="ABC transmembrane type-1" evidence="13">
    <location>
        <begin position="159"/>
        <end position="436"/>
    </location>
</feature>
<organism evidence="16 17">
    <name type="scientific">Clostridium perfringens</name>
    <dbReference type="NCBI Taxonomy" id="1502"/>
    <lineage>
        <taxon>Bacteria</taxon>
        <taxon>Bacillati</taxon>
        <taxon>Bacillota</taxon>
        <taxon>Clostridia</taxon>
        <taxon>Eubacteriales</taxon>
        <taxon>Clostridiaceae</taxon>
        <taxon>Clostridium</taxon>
    </lineage>
</organism>
<evidence type="ECO:0000313" key="15">
    <source>
        <dbReference type="EMBL" id="NGU31625.1"/>
    </source>
</evidence>
<feature type="transmembrane region" description="Helical" evidence="11">
    <location>
        <begin position="295"/>
        <end position="312"/>
    </location>
</feature>
<feature type="transmembrane region" description="Helical" evidence="11">
    <location>
        <begin position="154"/>
        <end position="175"/>
    </location>
</feature>
<keyword evidence="6 16" id="KW-0378">Hydrolase</keyword>
<comment type="subcellular location">
    <subcellularLocation>
        <location evidence="1">Cell membrane</location>
        <topology evidence="1">Multi-pass membrane protein</topology>
    </subcellularLocation>
</comment>
<dbReference type="GO" id="GO:0016887">
    <property type="term" value="F:ATP hydrolysis activity"/>
    <property type="evidence" value="ECO:0007669"/>
    <property type="project" value="InterPro"/>
</dbReference>
<protein>
    <submittedName>
        <fullName evidence="16">Peptidase C39 bacteriocin processing</fullName>
        <ecNumber evidence="16">3.4.22.-</ecNumber>
    </submittedName>
    <submittedName>
        <fullName evidence="15">Peptidase domain-containing ABC transporter</fullName>
    </submittedName>
</protein>
<name>A0A2X2YAI3_CLOPF</name>
<evidence type="ECO:0000256" key="8">
    <source>
        <dbReference type="ARBA" id="ARBA00022840"/>
    </source>
</evidence>
<dbReference type="InterPro" id="IPR036640">
    <property type="entry name" value="ABC1_TM_sf"/>
</dbReference>
<dbReference type="SUPFAM" id="SSF90123">
    <property type="entry name" value="ABC transporter transmembrane region"/>
    <property type="match status" value="1"/>
</dbReference>
<dbReference type="PROSITE" id="PS50893">
    <property type="entry name" value="ABC_TRANSPORTER_2"/>
    <property type="match status" value="1"/>
</dbReference>
<dbReference type="InterPro" id="IPR003439">
    <property type="entry name" value="ABC_transporter-like_ATP-bd"/>
</dbReference>
<feature type="transmembrane region" description="Helical" evidence="11">
    <location>
        <begin position="376"/>
        <end position="399"/>
    </location>
</feature>
<dbReference type="Proteomes" id="UP000249986">
    <property type="component" value="Unassembled WGS sequence"/>
</dbReference>
<keyword evidence="8" id="KW-0067">ATP-binding</keyword>
<dbReference type="GO" id="GO:0006508">
    <property type="term" value="P:proteolysis"/>
    <property type="evidence" value="ECO:0007669"/>
    <property type="project" value="InterPro"/>
</dbReference>
<evidence type="ECO:0000256" key="11">
    <source>
        <dbReference type="SAM" id="Phobius"/>
    </source>
</evidence>
<reference evidence="15 18" key="2">
    <citation type="submission" date="2020-02" db="EMBL/GenBank/DDBJ databases">
        <title>Genomic Insights into the Phylogeny and Genetic Plasticity of the Human and Animal Enteric Pathogen Clostridium perfringens.</title>
        <authorList>
            <person name="Feng Y."/>
            <person name="Hu Y."/>
        </authorList>
    </citation>
    <scope>NUCLEOTIDE SEQUENCE [LARGE SCALE GENOMIC DNA]</scope>
    <source>
        <strain evidence="15 18">CP-40</strain>
    </source>
</reference>
<evidence type="ECO:0000256" key="5">
    <source>
        <dbReference type="ARBA" id="ARBA00022741"/>
    </source>
</evidence>
<evidence type="ECO:0000256" key="9">
    <source>
        <dbReference type="ARBA" id="ARBA00022989"/>
    </source>
</evidence>
<keyword evidence="9 11" id="KW-1133">Transmembrane helix</keyword>
<evidence type="ECO:0000256" key="7">
    <source>
        <dbReference type="ARBA" id="ARBA00022807"/>
    </source>
</evidence>
<dbReference type="Pfam" id="PF03412">
    <property type="entry name" value="Peptidase_C39"/>
    <property type="match status" value="1"/>
</dbReference>
<dbReference type="PANTHER" id="PTHR43394:SF1">
    <property type="entry name" value="ATP-BINDING CASSETTE SUB-FAMILY B MEMBER 10, MITOCHONDRIAL"/>
    <property type="match status" value="1"/>
</dbReference>
<keyword evidence="10 11" id="KW-0472">Membrane</keyword>
<feature type="domain" description="ABC transporter" evidence="12">
    <location>
        <begin position="469"/>
        <end position="701"/>
    </location>
</feature>
<dbReference type="GO" id="GO:0015421">
    <property type="term" value="F:ABC-type oligopeptide transporter activity"/>
    <property type="evidence" value="ECO:0007669"/>
    <property type="project" value="TreeGrafter"/>
</dbReference>
<keyword evidence="4 11" id="KW-0812">Transmembrane</keyword>
<proteinExistence type="predicted"/>
<gene>
    <name evidence="16" type="primary">lagD</name>
    <name evidence="15" type="ORF">G6Z34_16295</name>
    <name evidence="16" type="ORF">NCTC10719_03055</name>
</gene>
<dbReference type="InterPro" id="IPR005074">
    <property type="entry name" value="Peptidase_C39"/>
</dbReference>
<dbReference type="PANTHER" id="PTHR43394">
    <property type="entry name" value="ATP-DEPENDENT PERMEASE MDL1, MITOCHONDRIAL"/>
    <property type="match status" value="1"/>
</dbReference>
<evidence type="ECO:0000313" key="16">
    <source>
        <dbReference type="EMBL" id="SQB61376.1"/>
    </source>
</evidence>
<feature type="transmembrane region" description="Helical" evidence="11">
    <location>
        <begin position="405"/>
        <end position="421"/>
    </location>
</feature>
<dbReference type="Gene3D" id="3.40.50.300">
    <property type="entry name" value="P-loop containing nucleotide triphosphate hydrolases"/>
    <property type="match status" value="1"/>
</dbReference>
<dbReference type="SMART" id="SM00382">
    <property type="entry name" value="AAA"/>
    <property type="match status" value="1"/>
</dbReference>
<reference evidence="16 17" key="1">
    <citation type="submission" date="2018-06" db="EMBL/GenBank/DDBJ databases">
        <authorList>
            <consortium name="Pathogen Informatics"/>
            <person name="Doyle S."/>
        </authorList>
    </citation>
    <scope>NUCLEOTIDE SEQUENCE [LARGE SCALE GENOMIC DNA]</scope>
    <source>
        <strain evidence="16 17">NCTC10719</strain>
    </source>
</reference>
<dbReference type="PROSITE" id="PS00211">
    <property type="entry name" value="ABC_TRANSPORTER_1"/>
    <property type="match status" value="1"/>
</dbReference>
<evidence type="ECO:0000259" key="12">
    <source>
        <dbReference type="PROSITE" id="PS50893"/>
    </source>
</evidence>
<evidence type="ECO:0000313" key="18">
    <source>
        <dbReference type="Proteomes" id="UP000481454"/>
    </source>
</evidence>
<dbReference type="AlphaFoldDB" id="A0A2X2YAI3"/>
<dbReference type="RefSeq" id="WP_004456311.1">
    <property type="nucleotide sequence ID" value="NZ_CATNWT010000002.1"/>
</dbReference>
<dbReference type="InterPro" id="IPR003593">
    <property type="entry name" value="AAA+_ATPase"/>
</dbReference>
<dbReference type="CDD" id="cd18555">
    <property type="entry name" value="ABC_6TM_T1SS_like"/>
    <property type="match status" value="1"/>
</dbReference>
<keyword evidence="2" id="KW-0813">Transport</keyword>
<evidence type="ECO:0000259" key="13">
    <source>
        <dbReference type="PROSITE" id="PS50929"/>
    </source>
</evidence>
<evidence type="ECO:0000256" key="10">
    <source>
        <dbReference type="ARBA" id="ARBA00023136"/>
    </source>
</evidence>
<keyword evidence="7" id="KW-0788">Thiol protease</keyword>
<dbReference type="Gene3D" id="3.90.70.10">
    <property type="entry name" value="Cysteine proteinases"/>
    <property type="match status" value="1"/>
</dbReference>
<feature type="transmembrane region" description="Helical" evidence="11">
    <location>
        <begin position="264"/>
        <end position="289"/>
    </location>
</feature>
<keyword evidence="3" id="KW-1003">Cell membrane</keyword>
<dbReference type="Proteomes" id="UP000481454">
    <property type="component" value="Unassembled WGS sequence"/>
</dbReference>
<sequence>MRVRFQQQYEHSECGLACAAMLIDFFVKKTKLSSLRKKYGVPNGGYNLSQIQTVLAEYGVTAKAVKINFESIKGLPKPFIAYWNSKHFIVVEKIYSKSILIIDPAIGKRKISYEEFKEKFSKVAMYATNDGHRKFEFPKFNSTLLANIKKNKKILIKTLFISLIMQFLSLFLPYIIQCIIDGRIKNFMQNTFSIVLFIFFMVVVYFLSNMIKIRIITILQTSFDKDFLSITIEHLLYLPYSYFTNRSKGELAYRINSNSYIRQLLIDQVIGTIIDIFFFVLYMVVMFLYSSTLSIFTLIVSIIICVFSYINAKINRKIVQNEIVVLTKSQDIINEIVNNIFTIKSTNSQSNIYSKWEKNFSEQIKMEKEKSKYSSLLSNVPETIQIFYPLFIFLIGNLLIMNHKITLGGVIAFSVIGSYFLRPMLSIMNSYNQLLMVKIYLDRLLDILETPAETSLFGNNMLSNYNGSVSLDNVSYKYSKFSNEAVSNISLKIKPNEKVAIVGSSGSGKSTLLKLAACLYSATSGNIYYDKYNVEELNIYKLREKIGIVLQENVLFNGTFRDNITMGRDFSTEKILKSIEATDLKDFLDNFPLGLETKISESGHNLSGGQRQKISIARTIISEPKIIFLDEPTSALDNNSEKNIMEYLLNMQATLVVVAHRLSTIQKFDKIVVMNQGHIVEIGTHEELLKNNSYYARLYQKY</sequence>
<evidence type="ECO:0000256" key="3">
    <source>
        <dbReference type="ARBA" id="ARBA00022475"/>
    </source>
</evidence>
<dbReference type="Pfam" id="PF00005">
    <property type="entry name" value="ABC_tran"/>
    <property type="match status" value="1"/>
</dbReference>
<dbReference type="Gene3D" id="1.20.1560.10">
    <property type="entry name" value="ABC transporter type 1, transmembrane domain"/>
    <property type="match status" value="1"/>
</dbReference>
<accession>A0A2X2YAI3</accession>
<evidence type="ECO:0000256" key="4">
    <source>
        <dbReference type="ARBA" id="ARBA00022692"/>
    </source>
</evidence>
<evidence type="ECO:0000256" key="2">
    <source>
        <dbReference type="ARBA" id="ARBA00022448"/>
    </source>
</evidence>
<dbReference type="EMBL" id="JAALLZ010000014">
    <property type="protein sequence ID" value="NGU31625.1"/>
    <property type="molecule type" value="Genomic_DNA"/>
</dbReference>
<dbReference type="PROSITE" id="PS50929">
    <property type="entry name" value="ABC_TM1F"/>
    <property type="match status" value="1"/>
</dbReference>
<dbReference type="SUPFAM" id="SSF52540">
    <property type="entry name" value="P-loop containing nucleoside triphosphate hydrolases"/>
    <property type="match status" value="1"/>
</dbReference>
<dbReference type="EC" id="3.4.22.-" evidence="16"/>
<evidence type="ECO:0000256" key="6">
    <source>
        <dbReference type="ARBA" id="ARBA00022801"/>
    </source>
</evidence>
<evidence type="ECO:0000259" key="14">
    <source>
        <dbReference type="PROSITE" id="PS50990"/>
    </source>
</evidence>
<dbReference type="GO" id="GO:0005524">
    <property type="term" value="F:ATP binding"/>
    <property type="evidence" value="ECO:0007669"/>
    <property type="project" value="UniProtKB-KW"/>
</dbReference>
<dbReference type="EMBL" id="UAWG01000022">
    <property type="protein sequence ID" value="SQB61376.1"/>
    <property type="molecule type" value="Genomic_DNA"/>
</dbReference>
<evidence type="ECO:0000256" key="1">
    <source>
        <dbReference type="ARBA" id="ARBA00004651"/>
    </source>
</evidence>
<evidence type="ECO:0000313" key="17">
    <source>
        <dbReference type="Proteomes" id="UP000249986"/>
    </source>
</evidence>
<dbReference type="InterPro" id="IPR017871">
    <property type="entry name" value="ABC_transporter-like_CS"/>
</dbReference>
<dbReference type="GO" id="GO:0005886">
    <property type="term" value="C:plasma membrane"/>
    <property type="evidence" value="ECO:0007669"/>
    <property type="project" value="UniProtKB-SubCell"/>
</dbReference>
<dbReference type="Pfam" id="PF00664">
    <property type="entry name" value="ABC_membrane"/>
    <property type="match status" value="1"/>
</dbReference>
<dbReference type="PROSITE" id="PS50990">
    <property type="entry name" value="PEPTIDASE_C39"/>
    <property type="match status" value="1"/>
</dbReference>
<dbReference type="InterPro" id="IPR039421">
    <property type="entry name" value="Type_1_exporter"/>
</dbReference>
<dbReference type="GO" id="GO:0008234">
    <property type="term" value="F:cysteine-type peptidase activity"/>
    <property type="evidence" value="ECO:0007669"/>
    <property type="project" value="UniProtKB-KW"/>
</dbReference>
<keyword evidence="7" id="KW-0645">Protease</keyword>
<feature type="transmembrane region" description="Helical" evidence="11">
    <location>
        <begin position="187"/>
        <end position="207"/>
    </location>
</feature>
<feature type="domain" description="Peptidase C39" evidence="14">
    <location>
        <begin position="8"/>
        <end position="127"/>
    </location>
</feature>
<dbReference type="InterPro" id="IPR027417">
    <property type="entry name" value="P-loop_NTPase"/>
</dbReference>
<dbReference type="InterPro" id="IPR011527">
    <property type="entry name" value="ABC1_TM_dom"/>
</dbReference>
<keyword evidence="5" id="KW-0547">Nucleotide-binding</keyword>
<dbReference type="FunFam" id="3.40.50.300:FF:000299">
    <property type="entry name" value="ABC transporter ATP-binding protein/permease"/>
    <property type="match status" value="1"/>
</dbReference>